<dbReference type="InterPro" id="IPR017853">
    <property type="entry name" value="GH"/>
</dbReference>
<dbReference type="InterPro" id="IPR006047">
    <property type="entry name" value="GH13_cat_dom"/>
</dbReference>
<comment type="caution">
    <text evidence="2">The sequence shown here is derived from an EMBL/GenBank/DDBJ whole genome shotgun (WGS) entry which is preliminary data.</text>
</comment>
<accession>A0ABV6Z3H0</accession>
<dbReference type="PANTHER" id="PTHR10357:SF179">
    <property type="entry name" value="NEUTRAL AND BASIC AMINO ACID TRANSPORT PROTEIN RBAT"/>
    <property type="match status" value="1"/>
</dbReference>
<name>A0ABV6Z3H0_UNCC1</name>
<feature type="domain" description="Glycosyl hydrolase family 13 catalytic" evidence="1">
    <location>
        <begin position="41"/>
        <end position="68"/>
    </location>
</feature>
<evidence type="ECO:0000313" key="2">
    <source>
        <dbReference type="EMBL" id="MFC1852999.1"/>
    </source>
</evidence>
<dbReference type="Pfam" id="PF00128">
    <property type="entry name" value="Alpha-amylase"/>
    <property type="match status" value="1"/>
</dbReference>
<dbReference type="SUPFAM" id="SSF51445">
    <property type="entry name" value="(Trans)glycosidases"/>
    <property type="match status" value="1"/>
</dbReference>
<dbReference type="EMBL" id="JBHPBY010000402">
    <property type="protein sequence ID" value="MFC1852999.1"/>
    <property type="molecule type" value="Genomic_DNA"/>
</dbReference>
<sequence length="84" mass="9474">MVLGCCVLGCASQSSDSQHYFEDPQEQGTTSWWHETVFYEIFVRSFYDSDGDGIGDLRGIIEKLDYLMMVMIPQKPISVLPGFG</sequence>
<evidence type="ECO:0000259" key="1">
    <source>
        <dbReference type="Pfam" id="PF00128"/>
    </source>
</evidence>
<proteinExistence type="predicted"/>
<protein>
    <recommendedName>
        <fullName evidence="1">Glycosyl hydrolase family 13 catalytic domain-containing protein</fullName>
    </recommendedName>
</protein>
<dbReference type="PANTHER" id="PTHR10357">
    <property type="entry name" value="ALPHA-AMYLASE FAMILY MEMBER"/>
    <property type="match status" value="1"/>
</dbReference>
<organism evidence="2 3">
    <name type="scientific">candidate division CSSED10-310 bacterium</name>
    <dbReference type="NCBI Taxonomy" id="2855610"/>
    <lineage>
        <taxon>Bacteria</taxon>
        <taxon>Bacteria division CSSED10-310</taxon>
    </lineage>
</organism>
<keyword evidence="3" id="KW-1185">Reference proteome</keyword>
<reference evidence="2 3" key="1">
    <citation type="submission" date="2024-09" db="EMBL/GenBank/DDBJ databases">
        <title>Laminarin stimulates single cell rates of sulfate reduction while oxygen inhibits transcriptomic activity in coastal marine sediment.</title>
        <authorList>
            <person name="Lindsay M."/>
            <person name="Orcutt B."/>
            <person name="Emerson D."/>
            <person name="Stepanauskas R."/>
            <person name="D'Angelo T."/>
        </authorList>
    </citation>
    <scope>NUCLEOTIDE SEQUENCE [LARGE SCALE GENOMIC DNA]</scope>
    <source>
        <strain evidence="2">SAG AM-311-K15</strain>
    </source>
</reference>
<gene>
    <name evidence="2" type="ORF">ACFL27_22610</name>
</gene>
<evidence type="ECO:0000313" key="3">
    <source>
        <dbReference type="Proteomes" id="UP001594351"/>
    </source>
</evidence>
<dbReference type="Proteomes" id="UP001594351">
    <property type="component" value="Unassembled WGS sequence"/>
</dbReference>
<dbReference type="Gene3D" id="3.20.20.80">
    <property type="entry name" value="Glycosidases"/>
    <property type="match status" value="1"/>
</dbReference>